<dbReference type="Proteomes" id="UP001352852">
    <property type="component" value="Unassembled WGS sequence"/>
</dbReference>
<evidence type="ECO:0000313" key="2">
    <source>
        <dbReference type="EMBL" id="MED6272734.1"/>
    </source>
</evidence>
<evidence type="ECO:0000256" key="1">
    <source>
        <dbReference type="SAM" id="Phobius"/>
    </source>
</evidence>
<name>A0ABU7DCI2_9TELE</name>
<evidence type="ECO:0000313" key="3">
    <source>
        <dbReference type="Proteomes" id="UP001352852"/>
    </source>
</evidence>
<protein>
    <recommendedName>
        <fullName evidence="4">Secreted protein</fullName>
    </recommendedName>
</protein>
<keyword evidence="1" id="KW-0472">Membrane</keyword>
<keyword evidence="1" id="KW-0812">Transmembrane</keyword>
<organism evidence="2 3">
    <name type="scientific">Characodon lateralis</name>
    <dbReference type="NCBI Taxonomy" id="208331"/>
    <lineage>
        <taxon>Eukaryota</taxon>
        <taxon>Metazoa</taxon>
        <taxon>Chordata</taxon>
        <taxon>Craniata</taxon>
        <taxon>Vertebrata</taxon>
        <taxon>Euteleostomi</taxon>
        <taxon>Actinopterygii</taxon>
        <taxon>Neopterygii</taxon>
        <taxon>Teleostei</taxon>
        <taxon>Neoteleostei</taxon>
        <taxon>Acanthomorphata</taxon>
        <taxon>Ovalentaria</taxon>
        <taxon>Atherinomorphae</taxon>
        <taxon>Cyprinodontiformes</taxon>
        <taxon>Goodeidae</taxon>
        <taxon>Characodon</taxon>
    </lineage>
</organism>
<gene>
    <name evidence="2" type="ORF">CHARACLAT_033487</name>
</gene>
<sequence>MYLTFSWGCLFFYIRFFLGLEGFIFHFSTVGRQERGAEKGGDIRQRSLGQRLEFGTTASTAVASTCGRVLNPNTTSAMPSWGPFCMNYCINVERHGGKKPVALPRC</sequence>
<accession>A0ABU7DCI2</accession>
<keyword evidence="3" id="KW-1185">Reference proteome</keyword>
<evidence type="ECO:0008006" key="4">
    <source>
        <dbReference type="Google" id="ProtNLM"/>
    </source>
</evidence>
<proteinExistence type="predicted"/>
<reference evidence="2 3" key="1">
    <citation type="submission" date="2021-06" db="EMBL/GenBank/DDBJ databases">
        <authorList>
            <person name="Palmer J.M."/>
        </authorList>
    </citation>
    <scope>NUCLEOTIDE SEQUENCE [LARGE SCALE GENOMIC DNA]</scope>
    <source>
        <strain evidence="2 3">CL_MEX2019</strain>
        <tissue evidence="2">Muscle</tissue>
    </source>
</reference>
<comment type="caution">
    <text evidence="2">The sequence shown here is derived from an EMBL/GenBank/DDBJ whole genome shotgun (WGS) entry which is preliminary data.</text>
</comment>
<dbReference type="EMBL" id="JAHUTJ010023669">
    <property type="protein sequence ID" value="MED6272734.1"/>
    <property type="molecule type" value="Genomic_DNA"/>
</dbReference>
<keyword evidence="1" id="KW-1133">Transmembrane helix</keyword>
<feature type="transmembrane region" description="Helical" evidence="1">
    <location>
        <begin position="12"/>
        <end position="30"/>
    </location>
</feature>